<evidence type="ECO:0000313" key="9">
    <source>
        <dbReference type="EMBL" id="KAI0504596.1"/>
    </source>
</evidence>
<reference evidence="9" key="1">
    <citation type="journal article" date="2022" name="Front. Genet.">
        <title>Chromosome-Scale Assembly of the Dendrobium nobile Genome Provides Insights Into the Molecular Mechanism of the Biosynthesis of the Medicinal Active Ingredient of Dendrobium.</title>
        <authorList>
            <person name="Xu Q."/>
            <person name="Niu S.-C."/>
            <person name="Li K.-L."/>
            <person name="Zheng P.-J."/>
            <person name="Zhang X.-J."/>
            <person name="Jia Y."/>
            <person name="Liu Y."/>
            <person name="Niu Y.-X."/>
            <person name="Yu L.-H."/>
            <person name="Chen D.-F."/>
            <person name="Zhang G.-Q."/>
        </authorList>
    </citation>
    <scope>NUCLEOTIDE SEQUENCE</scope>
    <source>
        <tissue evidence="9">Leaf</tissue>
    </source>
</reference>
<evidence type="ECO:0000259" key="8">
    <source>
        <dbReference type="PROSITE" id="PS50888"/>
    </source>
</evidence>
<gene>
    <name evidence="9" type="ORF">KFK09_015548</name>
</gene>
<comment type="similarity">
    <text evidence="2">Belongs to the bHLH protein family.</text>
</comment>
<evidence type="ECO:0000256" key="3">
    <source>
        <dbReference type="ARBA" id="ARBA00023015"/>
    </source>
</evidence>
<dbReference type="CDD" id="cd11445">
    <property type="entry name" value="bHLH_AtPIF_like"/>
    <property type="match status" value="1"/>
</dbReference>
<organism evidence="9 10">
    <name type="scientific">Dendrobium nobile</name>
    <name type="common">Orchid</name>
    <dbReference type="NCBI Taxonomy" id="94219"/>
    <lineage>
        <taxon>Eukaryota</taxon>
        <taxon>Viridiplantae</taxon>
        <taxon>Streptophyta</taxon>
        <taxon>Embryophyta</taxon>
        <taxon>Tracheophyta</taxon>
        <taxon>Spermatophyta</taxon>
        <taxon>Magnoliopsida</taxon>
        <taxon>Liliopsida</taxon>
        <taxon>Asparagales</taxon>
        <taxon>Orchidaceae</taxon>
        <taxon>Epidendroideae</taxon>
        <taxon>Malaxideae</taxon>
        <taxon>Dendrobiinae</taxon>
        <taxon>Dendrobium</taxon>
    </lineage>
</organism>
<keyword evidence="10" id="KW-1185">Reference proteome</keyword>
<keyword evidence="4" id="KW-0238">DNA-binding</keyword>
<sequence>MDSSYGGGPSCSSAAQEQISRFFSEQVPLPFSSSSAGFRERSGYPITEKLELEVEEAAEEVAKPVASTRSGSGSKRSRAAEVHNLSEKRRRSRINEKMRALQNLIPNSNKTDKASMLDEAIEYLKQLQLQVQMLSMRNGLNLHDMYLSGMVQSPLQASEICMGFNGDNRIALNMGKGMLPLNQESFSQNQHASSHQIQTIVTSLAASQETFQLPMSAEMLADGIVLQQQLDAGSSARNTTDRMKTSVPHFGGECSVLEDHVQLQTGIIGREGTQNMLRRSSDLQFNIHHLHGLQPRRSLGGSDIKAESLEF</sequence>
<dbReference type="EMBL" id="JAGYWB010000011">
    <property type="protein sequence ID" value="KAI0504596.1"/>
    <property type="molecule type" value="Genomic_DNA"/>
</dbReference>
<dbReference type="PROSITE" id="PS50888">
    <property type="entry name" value="BHLH"/>
    <property type="match status" value="1"/>
</dbReference>
<evidence type="ECO:0000256" key="2">
    <source>
        <dbReference type="ARBA" id="ARBA00005510"/>
    </source>
</evidence>
<dbReference type="AlphaFoldDB" id="A0A8T3BAT9"/>
<dbReference type="OrthoDB" id="690068at2759"/>
<protein>
    <recommendedName>
        <fullName evidence="8">BHLH domain-containing protein</fullName>
    </recommendedName>
</protein>
<keyword evidence="6" id="KW-0539">Nucleus</keyword>
<dbReference type="Gene3D" id="4.10.280.10">
    <property type="entry name" value="Helix-loop-helix DNA-binding domain"/>
    <property type="match status" value="1"/>
</dbReference>
<dbReference type="GO" id="GO:0046983">
    <property type="term" value="F:protein dimerization activity"/>
    <property type="evidence" value="ECO:0007669"/>
    <property type="project" value="InterPro"/>
</dbReference>
<dbReference type="Proteomes" id="UP000829196">
    <property type="component" value="Unassembled WGS sequence"/>
</dbReference>
<feature type="domain" description="BHLH" evidence="8">
    <location>
        <begin position="78"/>
        <end position="127"/>
    </location>
</feature>
<evidence type="ECO:0000256" key="4">
    <source>
        <dbReference type="ARBA" id="ARBA00023125"/>
    </source>
</evidence>
<proteinExistence type="inferred from homology"/>
<name>A0A8T3BAT9_DENNO</name>
<evidence type="ECO:0000256" key="6">
    <source>
        <dbReference type="ARBA" id="ARBA00023242"/>
    </source>
</evidence>
<dbReference type="GO" id="GO:0005634">
    <property type="term" value="C:nucleus"/>
    <property type="evidence" value="ECO:0007669"/>
    <property type="project" value="UniProtKB-SubCell"/>
</dbReference>
<accession>A0A8T3BAT9</accession>
<dbReference type="PANTHER" id="PTHR45855:SF6">
    <property type="entry name" value="TRANSCRIPTION FACTOR ALC"/>
    <property type="match status" value="1"/>
</dbReference>
<dbReference type="InterPro" id="IPR011598">
    <property type="entry name" value="bHLH_dom"/>
</dbReference>
<evidence type="ECO:0000256" key="5">
    <source>
        <dbReference type="ARBA" id="ARBA00023163"/>
    </source>
</evidence>
<dbReference type="InterPro" id="IPR031066">
    <property type="entry name" value="bHLH_ALC-like_plant"/>
</dbReference>
<dbReference type="SUPFAM" id="SSF47459">
    <property type="entry name" value="HLH, helix-loop-helix DNA-binding domain"/>
    <property type="match status" value="1"/>
</dbReference>
<comment type="subcellular location">
    <subcellularLocation>
        <location evidence="1">Nucleus</location>
    </subcellularLocation>
</comment>
<evidence type="ECO:0000256" key="7">
    <source>
        <dbReference type="SAM" id="MobiDB-lite"/>
    </source>
</evidence>
<comment type="caution">
    <text evidence="9">The sequence shown here is derived from an EMBL/GenBank/DDBJ whole genome shotgun (WGS) entry which is preliminary data.</text>
</comment>
<dbReference type="InterPro" id="IPR047265">
    <property type="entry name" value="PIF1-like_bHLH"/>
</dbReference>
<evidence type="ECO:0000256" key="1">
    <source>
        <dbReference type="ARBA" id="ARBA00004123"/>
    </source>
</evidence>
<feature type="compositionally biased region" description="Basic and acidic residues" evidence="7">
    <location>
        <begin position="78"/>
        <end position="90"/>
    </location>
</feature>
<dbReference type="PANTHER" id="PTHR45855">
    <property type="entry name" value="TRANSCRIPTION FACTOR PIF1-RELATED"/>
    <property type="match status" value="1"/>
</dbReference>
<keyword evidence="5" id="KW-0804">Transcription</keyword>
<keyword evidence="3" id="KW-0805">Transcription regulation</keyword>
<dbReference type="FunFam" id="4.10.280.10:FF:000004">
    <property type="entry name" value="Basic helix-loop-helix transcription factor"/>
    <property type="match status" value="1"/>
</dbReference>
<dbReference type="SMART" id="SM00353">
    <property type="entry name" value="HLH"/>
    <property type="match status" value="1"/>
</dbReference>
<feature type="region of interest" description="Disordered" evidence="7">
    <location>
        <begin position="61"/>
        <end position="90"/>
    </location>
</feature>
<dbReference type="GO" id="GO:0003677">
    <property type="term" value="F:DNA binding"/>
    <property type="evidence" value="ECO:0007669"/>
    <property type="project" value="UniProtKB-KW"/>
</dbReference>
<dbReference type="SMR" id="A0A8T3BAT9"/>
<evidence type="ECO:0000313" key="10">
    <source>
        <dbReference type="Proteomes" id="UP000829196"/>
    </source>
</evidence>
<dbReference type="InterPro" id="IPR036638">
    <property type="entry name" value="HLH_DNA-bd_sf"/>
</dbReference>
<dbReference type="Pfam" id="PF00010">
    <property type="entry name" value="HLH"/>
    <property type="match status" value="1"/>
</dbReference>